<dbReference type="PANTHER" id="PTHR13271:SF47">
    <property type="entry name" value="ACTIN-HISTIDINE N-METHYLTRANSFERASE"/>
    <property type="match status" value="1"/>
</dbReference>
<reference evidence="4 5" key="1">
    <citation type="journal article" date="2012" name="Science">
        <title>The Paleozoic origin of enzymatic lignin decomposition reconstructed from 31 fungal genomes.</title>
        <authorList>
            <person name="Floudas D."/>
            <person name="Binder M."/>
            <person name="Riley R."/>
            <person name="Barry K."/>
            <person name="Blanchette R.A."/>
            <person name="Henrissat B."/>
            <person name="Martinez A.T."/>
            <person name="Otillar R."/>
            <person name="Spatafora J.W."/>
            <person name="Yadav J.S."/>
            <person name="Aerts A."/>
            <person name="Benoit I."/>
            <person name="Boyd A."/>
            <person name="Carlson A."/>
            <person name="Copeland A."/>
            <person name="Coutinho P.M."/>
            <person name="de Vries R.P."/>
            <person name="Ferreira P."/>
            <person name="Findley K."/>
            <person name="Foster B."/>
            <person name="Gaskell J."/>
            <person name="Glotzer D."/>
            <person name="Gorecki P."/>
            <person name="Heitman J."/>
            <person name="Hesse C."/>
            <person name="Hori C."/>
            <person name="Igarashi K."/>
            <person name="Jurgens J.A."/>
            <person name="Kallen N."/>
            <person name="Kersten P."/>
            <person name="Kohler A."/>
            <person name="Kuees U."/>
            <person name="Kumar T.K.A."/>
            <person name="Kuo A."/>
            <person name="LaButti K."/>
            <person name="Larrondo L.F."/>
            <person name="Lindquist E."/>
            <person name="Ling A."/>
            <person name="Lombard V."/>
            <person name="Lucas S."/>
            <person name="Lundell T."/>
            <person name="Martin R."/>
            <person name="McLaughlin D.J."/>
            <person name="Morgenstern I."/>
            <person name="Morin E."/>
            <person name="Murat C."/>
            <person name="Nagy L.G."/>
            <person name="Nolan M."/>
            <person name="Ohm R.A."/>
            <person name="Patyshakuliyeva A."/>
            <person name="Rokas A."/>
            <person name="Ruiz-Duenas F.J."/>
            <person name="Sabat G."/>
            <person name="Salamov A."/>
            <person name="Samejima M."/>
            <person name="Schmutz J."/>
            <person name="Slot J.C."/>
            <person name="St John F."/>
            <person name="Stenlid J."/>
            <person name="Sun H."/>
            <person name="Sun S."/>
            <person name="Syed K."/>
            <person name="Tsang A."/>
            <person name="Wiebenga A."/>
            <person name="Young D."/>
            <person name="Pisabarro A."/>
            <person name="Eastwood D.C."/>
            <person name="Martin F."/>
            <person name="Cullen D."/>
            <person name="Grigoriev I.V."/>
            <person name="Hibbett D.S."/>
        </authorList>
    </citation>
    <scope>NUCLEOTIDE SEQUENCE [LARGE SCALE GENOMIC DNA]</scope>
    <source>
        <strain evidence="4 5">DJM-731 SS1</strain>
    </source>
</reference>
<evidence type="ECO:0000313" key="5">
    <source>
        <dbReference type="Proteomes" id="UP000030653"/>
    </source>
</evidence>
<proteinExistence type="predicted"/>
<evidence type="ECO:0000256" key="3">
    <source>
        <dbReference type="ARBA" id="ARBA00022691"/>
    </source>
</evidence>
<evidence type="ECO:0000256" key="2">
    <source>
        <dbReference type="ARBA" id="ARBA00022679"/>
    </source>
</evidence>
<accession>M5FNZ0</accession>
<dbReference type="PANTHER" id="PTHR13271">
    <property type="entry name" value="UNCHARACTERIZED PUTATIVE METHYLTRANSFERASE"/>
    <property type="match status" value="1"/>
</dbReference>
<dbReference type="GO" id="GO:0016279">
    <property type="term" value="F:protein-lysine N-methyltransferase activity"/>
    <property type="evidence" value="ECO:0007669"/>
    <property type="project" value="InterPro"/>
</dbReference>
<evidence type="ECO:0000256" key="1">
    <source>
        <dbReference type="ARBA" id="ARBA00022603"/>
    </source>
</evidence>
<dbReference type="GeneID" id="63684513"/>
<dbReference type="STRING" id="1858805.M5FNZ0"/>
<dbReference type="CDD" id="cd19177">
    <property type="entry name" value="SET_SETD4"/>
    <property type="match status" value="1"/>
</dbReference>
<dbReference type="Gene3D" id="3.90.1410.10">
    <property type="entry name" value="set domain protein methyltransferase, domain 1"/>
    <property type="match status" value="1"/>
</dbReference>
<gene>
    <name evidence="4" type="ORF">DACRYDRAFT_112600</name>
</gene>
<sequence length="413" mass="46605">MASLKVAWAKTEGEDRGLVALQEVRASQSLLSIPTTALLNARTLAAFFPLNSVPSSNASGSILNAVQAVSLYLAAHRQDPHCHWAPYIRTLPADFPDHPVNVFLVHQHHPDKPSHDLWDRFAVLSSGPPTFLALLNEVVARCKQDLSAIRTYLSTHRNLFRLPGDFDIKDLLWGWLNVNTRQVWMELGLKREDNLTLAPIFDMCNHTAGSGGELKPSPSGRELSLCVPYKLSKGQEVCIQYGVHSNVQLLVEYGFVLDLRRCDVLEVRVADLVLPMLQTEGNREQEMLTALQANGYFIKDWALHVYPEPAAPSYGLIVALRLLHSAAPPDDYLHWFEILWSGQFSEKYPLIDERVKRTLSDMCLQILNRAEHHLDVLSEVSSFAHDVRTLWEEERDVALAVQQSLLHDLLEFD</sequence>
<keyword evidence="3" id="KW-0949">S-adenosyl-L-methionine</keyword>
<keyword evidence="1" id="KW-0489">Methyltransferase</keyword>
<dbReference type="InterPro" id="IPR044429">
    <property type="entry name" value="SETD4_SET"/>
</dbReference>
<dbReference type="InterPro" id="IPR050600">
    <property type="entry name" value="SETD3_SETD6_MTase"/>
</dbReference>
<keyword evidence="5" id="KW-1185">Reference proteome</keyword>
<dbReference type="InterPro" id="IPR046341">
    <property type="entry name" value="SET_dom_sf"/>
</dbReference>
<dbReference type="HOGENOM" id="CLU_029120_3_0_1"/>
<name>M5FNZ0_DACPD</name>
<dbReference type="OMA" id="ISHMKDE"/>
<dbReference type="OrthoDB" id="341421at2759"/>
<dbReference type="SUPFAM" id="SSF82199">
    <property type="entry name" value="SET domain"/>
    <property type="match status" value="1"/>
</dbReference>
<dbReference type="AlphaFoldDB" id="M5FNZ0"/>
<dbReference type="GO" id="GO:0032259">
    <property type="term" value="P:methylation"/>
    <property type="evidence" value="ECO:0007669"/>
    <property type="project" value="UniProtKB-KW"/>
</dbReference>
<dbReference type="EMBL" id="JH795882">
    <property type="protein sequence ID" value="EJT96653.1"/>
    <property type="molecule type" value="Genomic_DNA"/>
</dbReference>
<evidence type="ECO:0000313" key="4">
    <source>
        <dbReference type="EMBL" id="EJT96653.1"/>
    </source>
</evidence>
<organism evidence="4 5">
    <name type="scientific">Dacryopinax primogenitus (strain DJM 731)</name>
    <name type="common">Brown rot fungus</name>
    <dbReference type="NCBI Taxonomy" id="1858805"/>
    <lineage>
        <taxon>Eukaryota</taxon>
        <taxon>Fungi</taxon>
        <taxon>Dikarya</taxon>
        <taxon>Basidiomycota</taxon>
        <taxon>Agaricomycotina</taxon>
        <taxon>Dacrymycetes</taxon>
        <taxon>Dacrymycetales</taxon>
        <taxon>Dacrymycetaceae</taxon>
        <taxon>Dacryopinax</taxon>
    </lineage>
</organism>
<protein>
    <submittedName>
        <fullName evidence="4">SET domain-containing protein</fullName>
    </submittedName>
</protein>
<dbReference type="Proteomes" id="UP000030653">
    <property type="component" value="Unassembled WGS sequence"/>
</dbReference>
<keyword evidence="2" id="KW-0808">Transferase</keyword>
<dbReference type="RefSeq" id="XP_040623551.1">
    <property type="nucleotide sequence ID" value="XM_040769451.1"/>
</dbReference>